<dbReference type="Proteomes" id="UP001152803">
    <property type="component" value="Unassembled WGS sequence"/>
</dbReference>
<keyword evidence="3" id="KW-0677">Repeat</keyword>
<reference evidence="8" key="1">
    <citation type="journal article" date="2023" name="Science">
        <title>Genome structures resolve the early diversification of teleost fishes.</title>
        <authorList>
            <person name="Parey E."/>
            <person name="Louis A."/>
            <person name="Montfort J."/>
            <person name="Bouchez O."/>
            <person name="Roques C."/>
            <person name="Iampietro C."/>
            <person name="Lluch J."/>
            <person name="Castinel A."/>
            <person name="Donnadieu C."/>
            <person name="Desvignes T."/>
            <person name="Floi Bucao C."/>
            <person name="Jouanno E."/>
            <person name="Wen M."/>
            <person name="Mejri S."/>
            <person name="Dirks R."/>
            <person name="Jansen H."/>
            <person name="Henkel C."/>
            <person name="Chen W.J."/>
            <person name="Zahm M."/>
            <person name="Cabau C."/>
            <person name="Klopp C."/>
            <person name="Thompson A.W."/>
            <person name="Robinson-Rechavi M."/>
            <person name="Braasch I."/>
            <person name="Lecointre G."/>
            <person name="Bobe J."/>
            <person name="Postlethwait J.H."/>
            <person name="Berthelot C."/>
            <person name="Roest Crollius H."/>
            <person name="Guiguen Y."/>
        </authorList>
    </citation>
    <scope>NUCLEOTIDE SEQUENCE</scope>
    <source>
        <strain evidence="8">Concon-B</strain>
    </source>
</reference>
<evidence type="ECO:0000256" key="2">
    <source>
        <dbReference type="ARBA" id="ARBA00005462"/>
    </source>
</evidence>
<comment type="subcellular location">
    <subcellularLocation>
        <location evidence="1">Cell junction</location>
    </subcellularLocation>
</comment>
<dbReference type="GO" id="GO:0072659">
    <property type="term" value="P:protein localization to plasma membrane"/>
    <property type="evidence" value="ECO:0007669"/>
    <property type="project" value="TreeGrafter"/>
</dbReference>
<dbReference type="SMART" id="SM00185">
    <property type="entry name" value="ARM"/>
    <property type="match status" value="5"/>
</dbReference>
<feature type="region of interest" description="Disordered" evidence="7">
    <location>
        <begin position="264"/>
        <end position="287"/>
    </location>
</feature>
<dbReference type="InterPro" id="IPR000225">
    <property type="entry name" value="Armadillo"/>
</dbReference>
<comment type="similarity">
    <text evidence="2">Belongs to the beta-catenin family.</text>
</comment>
<evidence type="ECO:0000313" key="8">
    <source>
        <dbReference type="EMBL" id="KAJ8268804.1"/>
    </source>
</evidence>
<dbReference type="GO" id="GO:0098609">
    <property type="term" value="P:cell-cell adhesion"/>
    <property type="evidence" value="ECO:0007669"/>
    <property type="project" value="InterPro"/>
</dbReference>
<feature type="compositionally biased region" description="Low complexity" evidence="7">
    <location>
        <begin position="130"/>
        <end position="139"/>
    </location>
</feature>
<dbReference type="GO" id="GO:0005886">
    <property type="term" value="C:plasma membrane"/>
    <property type="evidence" value="ECO:0007669"/>
    <property type="project" value="TreeGrafter"/>
</dbReference>
<evidence type="ECO:0000256" key="6">
    <source>
        <dbReference type="PROSITE-ProRule" id="PRU00259"/>
    </source>
</evidence>
<gene>
    <name evidence="8" type="ORF">COCON_G00114110</name>
</gene>
<dbReference type="PANTHER" id="PTHR10372:SF25">
    <property type="entry name" value="PLAKOPHILIN-2"/>
    <property type="match status" value="1"/>
</dbReference>
<evidence type="ECO:0000256" key="7">
    <source>
        <dbReference type="SAM" id="MobiDB-lite"/>
    </source>
</evidence>
<dbReference type="InterPro" id="IPR028435">
    <property type="entry name" value="Plakophilin/d_Catenin"/>
</dbReference>
<dbReference type="SUPFAM" id="SSF48371">
    <property type="entry name" value="ARM repeat"/>
    <property type="match status" value="1"/>
</dbReference>
<dbReference type="InterPro" id="IPR016024">
    <property type="entry name" value="ARM-type_fold"/>
</dbReference>
<keyword evidence="5" id="KW-0965">Cell junction</keyword>
<dbReference type="GO" id="GO:0002934">
    <property type="term" value="P:desmosome organization"/>
    <property type="evidence" value="ECO:0007669"/>
    <property type="project" value="TreeGrafter"/>
</dbReference>
<evidence type="ECO:0000256" key="3">
    <source>
        <dbReference type="ARBA" id="ARBA00022737"/>
    </source>
</evidence>
<proteinExistence type="inferred from homology"/>
<evidence type="ECO:0000256" key="4">
    <source>
        <dbReference type="ARBA" id="ARBA00022889"/>
    </source>
</evidence>
<dbReference type="GO" id="GO:0005912">
    <property type="term" value="C:adherens junction"/>
    <property type="evidence" value="ECO:0007669"/>
    <property type="project" value="TreeGrafter"/>
</dbReference>
<evidence type="ECO:0008006" key="10">
    <source>
        <dbReference type="Google" id="ProtNLM"/>
    </source>
</evidence>
<dbReference type="GO" id="GO:0014704">
    <property type="term" value="C:intercalated disc"/>
    <property type="evidence" value="ECO:0007669"/>
    <property type="project" value="TreeGrafter"/>
</dbReference>
<dbReference type="OrthoDB" id="3245100at2759"/>
<comment type="caution">
    <text evidence="8">The sequence shown here is derived from an EMBL/GenBank/DDBJ whole genome shotgun (WGS) entry which is preliminary data.</text>
</comment>
<evidence type="ECO:0000256" key="5">
    <source>
        <dbReference type="ARBA" id="ARBA00022949"/>
    </source>
</evidence>
<dbReference type="PROSITE" id="PS50176">
    <property type="entry name" value="ARM_REPEAT"/>
    <property type="match status" value="1"/>
</dbReference>
<feature type="repeat" description="ARM" evidence="6">
    <location>
        <begin position="364"/>
        <end position="400"/>
    </location>
</feature>
<evidence type="ECO:0000256" key="1">
    <source>
        <dbReference type="ARBA" id="ARBA00004282"/>
    </source>
</evidence>
<evidence type="ECO:0000313" key="9">
    <source>
        <dbReference type="Proteomes" id="UP001152803"/>
    </source>
</evidence>
<sequence>MASVSVKKKNFFKSVLPAQEVFLGTIEDTSLALPLEGKIRASQNHTTERGSRVQQQVQLTLARKGKRTSSSNGSLYPSRNQQFTDCFSAPGSASGLLYSKKCSSSSHVTGGSWGRERSSGRFVWRDGTGTRRTAARAEGPAQPNPLAPRPCLGGSLRYGTSYRGAHTLPIRSPSTARSSQLVQCRAQAASQSYARCQVVRSMRVGEAPKSPRAPLAADDAVFVPNNVVAVNAQPQQAALQSARGGQRPEGLSLLRHVRRETVVEQSARRISHPPARPPSGSPSLGSMELDLGRRAAVEAQQQHTAVQGNSVQGKAEGHVTELTLEKAVALLTQENTETQITAAQFVQHQSFSSADARKMVFYLHGVPKLIGLLKVDEEQLQAAAAGALRNVVFESNDNKMEVKDNEGIPVALQLLKTSRSIEIRKQLTGLLWNLSSNDILKEYLSKEAPETLTKSVLIPCSAIYEGENPKDDLLAHPDIFYNTTGCLRNMSSAGPEGRKVMRECETLIDSLVHYIRGTIADYIPDDKSTENCVCILHNLTYQMEAELPEKYTIKITDPQESPIARPKTPGCFGMRSSKVLERLEKEGPLLEEKSNPRGVEWLWCPITVRMYLSLMARSSRRYSKEAALGALQNVTAGNGKVSHAMACTIVKKEGGLQQVKKILQEDELVVKRTAVSLLRNISHYEELHSDIVHQVLPELVAMLPELDSSEETPVEVTVSLCNILLNLSQNQPQHARAILNTGGLKKIIAISAKDFGNMPSRESQAASLLLYALWRHTDLHGAYKKAGYKKPAFVNSRTTKAIHLLQS</sequence>
<organism evidence="8 9">
    <name type="scientific">Conger conger</name>
    <name type="common">Conger eel</name>
    <name type="synonym">Muraena conger</name>
    <dbReference type="NCBI Taxonomy" id="82655"/>
    <lineage>
        <taxon>Eukaryota</taxon>
        <taxon>Metazoa</taxon>
        <taxon>Chordata</taxon>
        <taxon>Craniata</taxon>
        <taxon>Vertebrata</taxon>
        <taxon>Euteleostomi</taxon>
        <taxon>Actinopterygii</taxon>
        <taxon>Neopterygii</taxon>
        <taxon>Teleostei</taxon>
        <taxon>Anguilliformes</taxon>
        <taxon>Congridae</taxon>
        <taxon>Conger</taxon>
    </lineage>
</organism>
<dbReference type="Gene3D" id="1.25.10.10">
    <property type="entry name" value="Leucine-rich Repeat Variant"/>
    <property type="match status" value="1"/>
</dbReference>
<dbReference type="PANTHER" id="PTHR10372">
    <property type="entry name" value="PLAKOPHILLIN-RELATED"/>
    <property type="match status" value="1"/>
</dbReference>
<protein>
    <recommendedName>
        <fullName evidence="10">Plakophilin-2</fullName>
    </recommendedName>
</protein>
<dbReference type="GO" id="GO:0045110">
    <property type="term" value="P:intermediate filament bundle assembly"/>
    <property type="evidence" value="ECO:0007669"/>
    <property type="project" value="TreeGrafter"/>
</dbReference>
<keyword evidence="9" id="KW-1185">Reference proteome</keyword>
<dbReference type="GO" id="GO:0005737">
    <property type="term" value="C:cytoplasm"/>
    <property type="evidence" value="ECO:0007669"/>
    <property type="project" value="TreeGrafter"/>
</dbReference>
<dbReference type="GO" id="GO:0005634">
    <property type="term" value="C:nucleus"/>
    <property type="evidence" value="ECO:0007669"/>
    <property type="project" value="TreeGrafter"/>
</dbReference>
<dbReference type="AlphaFoldDB" id="A0A9Q1DFR6"/>
<feature type="region of interest" description="Disordered" evidence="7">
    <location>
        <begin position="126"/>
        <end position="150"/>
    </location>
</feature>
<dbReference type="EMBL" id="JAFJMO010000008">
    <property type="protein sequence ID" value="KAJ8268804.1"/>
    <property type="molecule type" value="Genomic_DNA"/>
</dbReference>
<dbReference type="InterPro" id="IPR011989">
    <property type="entry name" value="ARM-like"/>
</dbReference>
<dbReference type="Pfam" id="PF00514">
    <property type="entry name" value="Arm"/>
    <property type="match status" value="2"/>
</dbReference>
<dbReference type="GO" id="GO:0007507">
    <property type="term" value="P:heart development"/>
    <property type="evidence" value="ECO:0007669"/>
    <property type="project" value="TreeGrafter"/>
</dbReference>
<name>A0A9Q1DFR6_CONCO</name>
<keyword evidence="4" id="KW-0130">Cell adhesion</keyword>
<accession>A0A9Q1DFR6</accession>